<feature type="signal peptide" evidence="3">
    <location>
        <begin position="1"/>
        <end position="22"/>
    </location>
</feature>
<sequence>MPKNLQLLLLAAGMLPALHSAAQIPVENKKYFQDSVVVKAHPIYDKVTKTHRWLFGENYRKEWAQPVKLPVIHLSTVYGGLTPVKEGGGMQSKSLRLVDKNGKEWVLRSVEKTPDKLLPPNLRETFAIDWIDDALSAQHPYSALVMPPLAKAVNVPHTNPVIGLVADDPVLGEYKKVFAGILCLLEEREPNGDSDNTDKMMDNLVKDNDNRFDKDNFLKARMLDLMVGDWDRHEDQWRWAVKKDGKKKFYTGVPRDRDQVFHVRQGLFPSIAGWSFIDPTLDDFNGTIPRVRYSLFKTRYIQPYPDAQYNYDDYMRVVHEFTKAETNDVLEASLKLLPAESYRLRHDELLTKFKARRDAVPAAMDDYYRFINKIVDIRLSNKNEQVKLTDAEGGLRVVVKKIDKSGDTEQKLMDVVYRPDITKEIRIYLQEGNDRVIVDNHSPIHIRLIGGHGEKEYEVKNTAHDVKLYDKPDSIKFTGDASLFRKHLSRDTGEVSFVRANRYDIWMPLATAGLNADDGFLLGAGFRYINQQGFRKLPYTSMQSFMVTHSFATNAFRIKYNGEWMQAVGKADFTLQSYIQAPDNTMNFFGLGNETPLNKQPGYRRFYRTRFNEYQFDPALRFHPDSLSTFSVGPSLQFYSFDANENTGRFINQTAQLHSYDSAYINRNKAHLGLVLNYISNHRNNPVLPSKGYYLSIQLQGYKGLNDYSNSFAQATAEFTFYQKLFSNGVLSDRVGGGATVGKPAFYQSMFLGGQGNLLGYLQNRFAGQHILYNNLQARWKLANIAGYILPGQLGVTGFFDAGRVWVNGQHSDVWHTGTGGGVYFAPASLIVVQLLAGHSNEGWYPYFSMNFRI</sequence>
<keyword evidence="3" id="KW-0732">Signal</keyword>
<gene>
    <name evidence="5" type="ORF">C8P68_10821</name>
</gene>
<keyword evidence="2" id="KW-0472">Membrane</keyword>
<dbReference type="Gene3D" id="2.40.160.50">
    <property type="entry name" value="membrane protein fhac: a member of the omp85/tpsb transporter family"/>
    <property type="match status" value="1"/>
</dbReference>
<proteinExistence type="predicted"/>
<dbReference type="InterPro" id="IPR000184">
    <property type="entry name" value="Bac_surfAg_D15"/>
</dbReference>
<reference evidence="5 6" key="1">
    <citation type="submission" date="2018-04" db="EMBL/GenBank/DDBJ databases">
        <title>Genomic Encyclopedia of Archaeal and Bacterial Type Strains, Phase II (KMG-II): from individual species to whole genera.</title>
        <authorList>
            <person name="Goeker M."/>
        </authorList>
    </citation>
    <scope>NUCLEOTIDE SEQUENCE [LARGE SCALE GENOMIC DNA]</scope>
    <source>
        <strain evidence="5 6">DSM 26809</strain>
    </source>
</reference>
<dbReference type="Pfam" id="PF01103">
    <property type="entry name" value="Omp85"/>
    <property type="match status" value="1"/>
</dbReference>
<evidence type="ECO:0000313" key="5">
    <source>
        <dbReference type="EMBL" id="PTQ93559.1"/>
    </source>
</evidence>
<dbReference type="RefSeq" id="WP_245917103.1">
    <property type="nucleotide sequence ID" value="NZ_CP160205.1"/>
</dbReference>
<accession>A0A2T5J5L4</accession>
<organism evidence="5 6">
    <name type="scientific">Mucilaginibacter yixingensis</name>
    <dbReference type="NCBI Taxonomy" id="1295612"/>
    <lineage>
        <taxon>Bacteria</taxon>
        <taxon>Pseudomonadati</taxon>
        <taxon>Bacteroidota</taxon>
        <taxon>Sphingobacteriia</taxon>
        <taxon>Sphingobacteriales</taxon>
        <taxon>Sphingobacteriaceae</taxon>
        <taxon>Mucilaginibacter</taxon>
    </lineage>
</organism>
<dbReference type="AlphaFoldDB" id="A0A2T5J5L4"/>
<feature type="domain" description="Bacterial surface antigen (D15)" evidence="4">
    <location>
        <begin position="607"/>
        <end position="813"/>
    </location>
</feature>
<dbReference type="Proteomes" id="UP000244168">
    <property type="component" value="Unassembled WGS sequence"/>
</dbReference>
<feature type="chain" id="PRO_5015678610" description="Bacterial surface antigen (D15) domain-containing protein" evidence="3">
    <location>
        <begin position="23"/>
        <end position="854"/>
    </location>
</feature>
<dbReference type="GO" id="GO:0019867">
    <property type="term" value="C:outer membrane"/>
    <property type="evidence" value="ECO:0007669"/>
    <property type="project" value="InterPro"/>
</dbReference>
<keyword evidence="6" id="KW-1185">Reference proteome</keyword>
<name>A0A2T5J5L4_9SPHI</name>
<dbReference type="EMBL" id="QAOQ01000008">
    <property type="protein sequence ID" value="PTQ93559.1"/>
    <property type="molecule type" value="Genomic_DNA"/>
</dbReference>
<comment type="subcellular location">
    <subcellularLocation>
        <location evidence="1">Membrane</location>
    </subcellularLocation>
</comment>
<comment type="caution">
    <text evidence="5">The sequence shown here is derived from an EMBL/GenBank/DDBJ whole genome shotgun (WGS) entry which is preliminary data.</text>
</comment>
<evidence type="ECO:0000256" key="2">
    <source>
        <dbReference type="ARBA" id="ARBA00023136"/>
    </source>
</evidence>
<evidence type="ECO:0000256" key="1">
    <source>
        <dbReference type="ARBA" id="ARBA00004370"/>
    </source>
</evidence>
<protein>
    <recommendedName>
        <fullName evidence="4">Bacterial surface antigen (D15) domain-containing protein</fullName>
    </recommendedName>
</protein>
<evidence type="ECO:0000313" key="6">
    <source>
        <dbReference type="Proteomes" id="UP000244168"/>
    </source>
</evidence>
<evidence type="ECO:0000259" key="4">
    <source>
        <dbReference type="Pfam" id="PF01103"/>
    </source>
</evidence>
<evidence type="ECO:0000256" key="3">
    <source>
        <dbReference type="SAM" id="SignalP"/>
    </source>
</evidence>